<organism evidence="2 3">
    <name type="scientific">Streptomyces monticola</name>
    <dbReference type="NCBI Taxonomy" id="2666263"/>
    <lineage>
        <taxon>Bacteria</taxon>
        <taxon>Bacillati</taxon>
        <taxon>Actinomycetota</taxon>
        <taxon>Actinomycetes</taxon>
        <taxon>Kitasatosporales</taxon>
        <taxon>Streptomycetaceae</taxon>
        <taxon>Streptomyces</taxon>
    </lineage>
</organism>
<keyword evidence="3" id="KW-1185">Reference proteome</keyword>
<evidence type="ECO:0000256" key="1">
    <source>
        <dbReference type="SAM" id="Phobius"/>
    </source>
</evidence>
<protein>
    <recommendedName>
        <fullName evidence="4">MFS transporter</fullName>
    </recommendedName>
</protein>
<dbReference type="Proteomes" id="UP001596523">
    <property type="component" value="Unassembled WGS sequence"/>
</dbReference>
<proteinExistence type="predicted"/>
<dbReference type="SUPFAM" id="SSF103473">
    <property type="entry name" value="MFS general substrate transporter"/>
    <property type="match status" value="1"/>
</dbReference>
<feature type="transmembrane region" description="Helical" evidence="1">
    <location>
        <begin position="86"/>
        <end position="103"/>
    </location>
</feature>
<gene>
    <name evidence="2" type="ORF">ACFQVC_06285</name>
</gene>
<keyword evidence="1" id="KW-0472">Membrane</keyword>
<dbReference type="InterPro" id="IPR036259">
    <property type="entry name" value="MFS_trans_sf"/>
</dbReference>
<evidence type="ECO:0000313" key="3">
    <source>
        <dbReference type="Proteomes" id="UP001596523"/>
    </source>
</evidence>
<keyword evidence="1" id="KW-0812">Transmembrane</keyword>
<feature type="transmembrane region" description="Helical" evidence="1">
    <location>
        <begin position="59"/>
        <end position="80"/>
    </location>
</feature>
<comment type="caution">
    <text evidence="2">The sequence shown here is derived from an EMBL/GenBank/DDBJ whole genome shotgun (WGS) entry which is preliminary data.</text>
</comment>
<reference evidence="3" key="1">
    <citation type="journal article" date="2019" name="Int. J. Syst. Evol. Microbiol.">
        <title>The Global Catalogue of Microorganisms (GCM) 10K type strain sequencing project: providing services to taxonomists for standard genome sequencing and annotation.</title>
        <authorList>
            <consortium name="The Broad Institute Genomics Platform"/>
            <consortium name="The Broad Institute Genome Sequencing Center for Infectious Disease"/>
            <person name="Wu L."/>
            <person name="Ma J."/>
        </authorList>
    </citation>
    <scope>NUCLEOTIDE SEQUENCE [LARGE SCALE GENOMIC DNA]</scope>
    <source>
        <strain evidence="3">SYNS20</strain>
    </source>
</reference>
<keyword evidence="1" id="KW-1133">Transmembrane helix</keyword>
<accession>A0ABW2JDE3</accession>
<dbReference type="EMBL" id="JBHTCF010000002">
    <property type="protein sequence ID" value="MFC7303822.1"/>
    <property type="molecule type" value="Genomic_DNA"/>
</dbReference>
<name>A0ABW2JDE3_9ACTN</name>
<evidence type="ECO:0008006" key="4">
    <source>
        <dbReference type="Google" id="ProtNLM"/>
    </source>
</evidence>
<sequence length="133" mass="13840">MRRLVPVEDAGRDHDEIRAGERVESLRGLRTQAARCVMGAGPFAVGSYHVFAERPSTGFTATVFFLGLGTFTGPAALGAFADHHGLGPAFLLTAALAVAPLLARPVRGARREVLVTAGGTVAEEQGSSRAAAR</sequence>
<dbReference type="RefSeq" id="WP_381827403.1">
    <property type="nucleotide sequence ID" value="NZ_JBHTCF010000002.1"/>
</dbReference>
<evidence type="ECO:0000313" key="2">
    <source>
        <dbReference type="EMBL" id="MFC7303822.1"/>
    </source>
</evidence>